<name>A0AAV0W7M8_9HEMI</name>
<gene>
    <name evidence="2" type="ORF">MEUPH1_LOCUS8115</name>
</gene>
<feature type="compositionally biased region" description="Acidic residues" evidence="1">
    <location>
        <begin position="36"/>
        <end position="54"/>
    </location>
</feature>
<feature type="region of interest" description="Disordered" evidence="1">
    <location>
        <begin position="33"/>
        <end position="128"/>
    </location>
</feature>
<dbReference type="AlphaFoldDB" id="A0AAV0W7M8"/>
<evidence type="ECO:0000313" key="2">
    <source>
        <dbReference type="EMBL" id="CAI6351801.1"/>
    </source>
</evidence>
<feature type="compositionally biased region" description="Polar residues" evidence="1">
    <location>
        <begin position="106"/>
        <end position="118"/>
    </location>
</feature>
<evidence type="ECO:0000313" key="3">
    <source>
        <dbReference type="Proteomes" id="UP001160148"/>
    </source>
</evidence>
<keyword evidence="3" id="KW-1185">Reference proteome</keyword>
<sequence>MAVNNESDEVQAALVEFIRSIVIGVMEGVYLHESDDMQSPEPEETPSITDDDSELPSGDALSLSQSEPAAQTPETAPLILHTVQEIDGLTKSSVREESQSGGDAPSSESGTVDPSPTSEGGPHDDGVMPAAVEDIVMPTAVEDAVMPAAVEDIVMPTAVEDAVMPAAAEDVVMPAAAEDESDELCADSEEPAKEIAVMDSELIGKESPAVEVEKPVSPRRKSTWKSVKRVFRVLFCCGCKTARS</sequence>
<reference evidence="2 3" key="1">
    <citation type="submission" date="2023-01" db="EMBL/GenBank/DDBJ databases">
        <authorList>
            <person name="Whitehead M."/>
        </authorList>
    </citation>
    <scope>NUCLEOTIDE SEQUENCE [LARGE SCALE GENOMIC DNA]</scope>
</reference>
<comment type="caution">
    <text evidence="2">The sequence shown here is derived from an EMBL/GenBank/DDBJ whole genome shotgun (WGS) entry which is preliminary data.</text>
</comment>
<dbReference type="Proteomes" id="UP001160148">
    <property type="component" value="Unassembled WGS sequence"/>
</dbReference>
<evidence type="ECO:0000256" key="1">
    <source>
        <dbReference type="SAM" id="MobiDB-lite"/>
    </source>
</evidence>
<feature type="compositionally biased region" description="Polar residues" evidence="1">
    <location>
        <begin position="62"/>
        <end position="74"/>
    </location>
</feature>
<protein>
    <submittedName>
        <fullName evidence="2">Uncharacterized protein</fullName>
    </submittedName>
</protein>
<dbReference type="EMBL" id="CARXXK010000001">
    <property type="protein sequence ID" value="CAI6351801.1"/>
    <property type="molecule type" value="Genomic_DNA"/>
</dbReference>
<accession>A0AAV0W7M8</accession>
<proteinExistence type="predicted"/>
<organism evidence="2 3">
    <name type="scientific">Macrosiphum euphorbiae</name>
    <name type="common">potato aphid</name>
    <dbReference type="NCBI Taxonomy" id="13131"/>
    <lineage>
        <taxon>Eukaryota</taxon>
        <taxon>Metazoa</taxon>
        <taxon>Ecdysozoa</taxon>
        <taxon>Arthropoda</taxon>
        <taxon>Hexapoda</taxon>
        <taxon>Insecta</taxon>
        <taxon>Pterygota</taxon>
        <taxon>Neoptera</taxon>
        <taxon>Paraneoptera</taxon>
        <taxon>Hemiptera</taxon>
        <taxon>Sternorrhyncha</taxon>
        <taxon>Aphidomorpha</taxon>
        <taxon>Aphidoidea</taxon>
        <taxon>Aphididae</taxon>
        <taxon>Macrosiphini</taxon>
        <taxon>Macrosiphum</taxon>
    </lineage>
</organism>